<sequence length="138" mass="15404">MKKIYFLCTGNSCRSQIAEGFAKKYLDDSWEIRSAGVETHGLNPRAVAVMEESGIDISNQTSDLIDLDYFNQSDMIVTLCGDAADKCPTISKKSTHLHWDLVDPAKAKGSEAEISSAFRNTRDEIEKRMIELSQQLNV</sequence>
<keyword evidence="1" id="KW-0963">Cytoplasm</keyword>
<organism evidence="7 8">
    <name type="scientific">Enterococcus diestrammenae</name>
    <dbReference type="NCBI Taxonomy" id="1155073"/>
    <lineage>
        <taxon>Bacteria</taxon>
        <taxon>Bacillati</taxon>
        <taxon>Bacillota</taxon>
        <taxon>Bacilli</taxon>
        <taxon>Lactobacillales</taxon>
        <taxon>Enterococcaceae</taxon>
        <taxon>Enterococcus</taxon>
    </lineage>
</organism>
<evidence type="ECO:0000259" key="6">
    <source>
        <dbReference type="SMART" id="SM00226"/>
    </source>
</evidence>
<reference evidence="7" key="2">
    <citation type="submission" date="2024-02" db="EMBL/GenBank/DDBJ databases">
        <title>The Genome Sequence of Enterococcus diestrammenae JM9A.</title>
        <authorList>
            <person name="Earl A."/>
            <person name="Manson A."/>
            <person name="Gilmore M."/>
            <person name="Sanders J."/>
            <person name="Shea T."/>
            <person name="Howe W."/>
            <person name="Livny J."/>
            <person name="Cuomo C."/>
            <person name="Neafsey D."/>
            <person name="Birren B."/>
        </authorList>
    </citation>
    <scope>NUCLEOTIDE SEQUENCE</scope>
    <source>
        <strain evidence="7">JM9A</strain>
    </source>
</reference>
<keyword evidence="8" id="KW-1185">Reference proteome</keyword>
<evidence type="ECO:0000256" key="2">
    <source>
        <dbReference type="ARBA" id="ARBA00022849"/>
    </source>
</evidence>
<comment type="caution">
    <text evidence="7">The sequence shown here is derived from an EMBL/GenBank/DDBJ whole genome shotgun (WGS) entry which is preliminary data.</text>
</comment>
<dbReference type="PANTHER" id="PTHR43428">
    <property type="entry name" value="ARSENATE REDUCTASE"/>
    <property type="match status" value="1"/>
</dbReference>
<name>A0ABV0F655_9ENTE</name>
<dbReference type="InterPro" id="IPR023485">
    <property type="entry name" value="Ptyr_pPase"/>
</dbReference>
<evidence type="ECO:0000313" key="8">
    <source>
        <dbReference type="Proteomes" id="UP001429357"/>
    </source>
</evidence>
<evidence type="ECO:0000256" key="3">
    <source>
        <dbReference type="ARBA" id="ARBA00023002"/>
    </source>
</evidence>
<dbReference type="CDD" id="cd16345">
    <property type="entry name" value="LMWP_ArsC"/>
    <property type="match status" value="1"/>
</dbReference>
<evidence type="ECO:0000256" key="5">
    <source>
        <dbReference type="ARBA" id="ARBA00023284"/>
    </source>
</evidence>
<evidence type="ECO:0000256" key="1">
    <source>
        <dbReference type="ARBA" id="ARBA00022490"/>
    </source>
</evidence>
<feature type="domain" description="Phosphotyrosine protein phosphatase I" evidence="6">
    <location>
        <begin position="2"/>
        <end position="135"/>
    </location>
</feature>
<keyword evidence="5" id="KW-0676">Redox-active center</keyword>
<evidence type="ECO:0000313" key="7">
    <source>
        <dbReference type="EMBL" id="MEO1782764.1"/>
    </source>
</evidence>
<dbReference type="Pfam" id="PF01451">
    <property type="entry name" value="LMWPc"/>
    <property type="match status" value="1"/>
</dbReference>
<dbReference type="InterPro" id="IPR036196">
    <property type="entry name" value="Ptyr_pPase_sf"/>
</dbReference>
<dbReference type="EMBL" id="MAEI02000001">
    <property type="protein sequence ID" value="MEO1782764.1"/>
    <property type="molecule type" value="Genomic_DNA"/>
</dbReference>
<proteinExistence type="predicted"/>
<evidence type="ECO:0000256" key="4">
    <source>
        <dbReference type="ARBA" id="ARBA00023157"/>
    </source>
</evidence>
<dbReference type="PANTHER" id="PTHR43428:SF1">
    <property type="entry name" value="ARSENATE REDUCTASE"/>
    <property type="match status" value="1"/>
</dbReference>
<gene>
    <name evidence="7" type="ORF">BAU18_002379</name>
</gene>
<dbReference type="Gene3D" id="3.40.50.2300">
    <property type="match status" value="1"/>
</dbReference>
<keyword evidence="2" id="KW-0059">Arsenical resistance</keyword>
<dbReference type="InterPro" id="IPR014064">
    <property type="entry name" value="Arsenate_reductase_ArsC"/>
</dbReference>
<dbReference type="SMART" id="SM00226">
    <property type="entry name" value="LMWPc"/>
    <property type="match status" value="1"/>
</dbReference>
<dbReference type="Proteomes" id="UP001429357">
    <property type="component" value="Unassembled WGS sequence"/>
</dbReference>
<keyword evidence="4" id="KW-1015">Disulfide bond</keyword>
<keyword evidence="3" id="KW-0560">Oxidoreductase</keyword>
<accession>A0ABV0F655</accession>
<reference evidence="7" key="1">
    <citation type="submission" date="2016-06" db="EMBL/GenBank/DDBJ databases">
        <authorList>
            <person name="Van Tyne D."/>
        </authorList>
    </citation>
    <scope>NUCLEOTIDE SEQUENCE</scope>
    <source>
        <strain evidence="7">JM9A</strain>
    </source>
</reference>
<protein>
    <submittedName>
        <fullName evidence="7">Arsenate reductase (Thioredoxin)</fullName>
    </submittedName>
</protein>
<dbReference type="NCBIfam" id="TIGR02691">
    <property type="entry name" value="arsC_pI258_fam"/>
    <property type="match status" value="1"/>
</dbReference>
<dbReference type="RefSeq" id="WP_161869807.1">
    <property type="nucleotide sequence ID" value="NZ_JBMRGR010000001.1"/>
</dbReference>
<dbReference type="SUPFAM" id="SSF52788">
    <property type="entry name" value="Phosphotyrosine protein phosphatases I"/>
    <property type="match status" value="1"/>
</dbReference>